<evidence type="ECO:0000313" key="1">
    <source>
        <dbReference type="EMBL" id="KAH7014511.1"/>
    </source>
</evidence>
<accession>A0A9P8XTX5</accession>
<name>A0A9P8XTX5_9PEZI</name>
<organism evidence="1 2">
    <name type="scientific">Microdochium trichocladiopsis</name>
    <dbReference type="NCBI Taxonomy" id="1682393"/>
    <lineage>
        <taxon>Eukaryota</taxon>
        <taxon>Fungi</taxon>
        <taxon>Dikarya</taxon>
        <taxon>Ascomycota</taxon>
        <taxon>Pezizomycotina</taxon>
        <taxon>Sordariomycetes</taxon>
        <taxon>Xylariomycetidae</taxon>
        <taxon>Xylariales</taxon>
        <taxon>Microdochiaceae</taxon>
        <taxon>Microdochium</taxon>
    </lineage>
</organism>
<reference evidence="1" key="1">
    <citation type="journal article" date="2021" name="Nat. Commun.">
        <title>Genetic determinants of endophytism in the Arabidopsis root mycobiome.</title>
        <authorList>
            <person name="Mesny F."/>
            <person name="Miyauchi S."/>
            <person name="Thiergart T."/>
            <person name="Pickel B."/>
            <person name="Atanasova L."/>
            <person name="Karlsson M."/>
            <person name="Huettel B."/>
            <person name="Barry K.W."/>
            <person name="Haridas S."/>
            <person name="Chen C."/>
            <person name="Bauer D."/>
            <person name="Andreopoulos W."/>
            <person name="Pangilinan J."/>
            <person name="LaButti K."/>
            <person name="Riley R."/>
            <person name="Lipzen A."/>
            <person name="Clum A."/>
            <person name="Drula E."/>
            <person name="Henrissat B."/>
            <person name="Kohler A."/>
            <person name="Grigoriev I.V."/>
            <person name="Martin F.M."/>
            <person name="Hacquard S."/>
        </authorList>
    </citation>
    <scope>NUCLEOTIDE SEQUENCE</scope>
    <source>
        <strain evidence="1">MPI-CAGE-CH-0230</strain>
    </source>
</reference>
<dbReference type="Proteomes" id="UP000756346">
    <property type="component" value="Unassembled WGS sequence"/>
</dbReference>
<comment type="caution">
    <text evidence="1">The sequence shown here is derived from an EMBL/GenBank/DDBJ whole genome shotgun (WGS) entry which is preliminary data.</text>
</comment>
<protein>
    <submittedName>
        <fullName evidence="1">Uncharacterized protein</fullName>
    </submittedName>
</protein>
<proteinExistence type="predicted"/>
<evidence type="ECO:0000313" key="2">
    <source>
        <dbReference type="Proteomes" id="UP000756346"/>
    </source>
</evidence>
<dbReference type="EMBL" id="JAGTJQ010000013">
    <property type="protein sequence ID" value="KAH7014511.1"/>
    <property type="molecule type" value="Genomic_DNA"/>
</dbReference>
<keyword evidence="2" id="KW-1185">Reference proteome</keyword>
<sequence length="328" mass="37597">MRQMLEKRPYLATVVDAAGNSMITAILAHSHLAKGQYSIWPTDTHVVSIRLPCTRDGADVLDSHPLEPAILQLALTSAVDGPVSSRRAWQVRACHLLSAVLDRYLPPQGQTPFEHLLCCLFEQQESPKFYAYQFCLLLSGVADIITLEQMLSALRIMTFASLWLVHTCWYYDEVGKRWKSCENSSPSNVEDDIDPRLEAIFAEIVHDFTDTVKGYFLHRPNPSQFLLATEGSNVWEMTNFAFAHWAKIWWQRVDNELLKLRDEDMLANGRRRAELLGVVWCGPPVRKLQLVMHINRGDWRRHIDAVGDDIDLSDEPWWVMGGHDETWV</sequence>
<gene>
    <name evidence="1" type="ORF">B0I36DRAFT_398279</name>
</gene>
<dbReference type="RefSeq" id="XP_046005478.1">
    <property type="nucleotide sequence ID" value="XM_046161607.1"/>
</dbReference>
<dbReference type="AlphaFoldDB" id="A0A9P8XTX5"/>
<dbReference type="GeneID" id="70191153"/>